<protein>
    <submittedName>
        <fullName evidence="1">Uncharacterized protein</fullName>
    </submittedName>
</protein>
<sequence>MADMHAHAPLGGRCAHVGHHVVLRCPCTSTTLGGNNLLSWSTLAPMETGCRTSIPVGLPSVAPR</sequence>
<evidence type="ECO:0000313" key="2">
    <source>
        <dbReference type="Proteomes" id="UP000479710"/>
    </source>
</evidence>
<accession>A0A6G1ESR6</accession>
<gene>
    <name evidence="1" type="ORF">E2562_035589</name>
</gene>
<reference evidence="1 2" key="1">
    <citation type="submission" date="2019-11" db="EMBL/GenBank/DDBJ databases">
        <title>Whole genome sequence of Oryza granulata.</title>
        <authorList>
            <person name="Li W."/>
        </authorList>
    </citation>
    <scope>NUCLEOTIDE SEQUENCE [LARGE SCALE GENOMIC DNA]</scope>
    <source>
        <strain evidence="2">cv. Menghai</strain>
        <tissue evidence="1">Leaf</tissue>
    </source>
</reference>
<comment type="caution">
    <text evidence="1">The sequence shown here is derived from an EMBL/GenBank/DDBJ whole genome shotgun (WGS) entry which is preliminary data.</text>
</comment>
<organism evidence="1 2">
    <name type="scientific">Oryza meyeriana var. granulata</name>
    <dbReference type="NCBI Taxonomy" id="110450"/>
    <lineage>
        <taxon>Eukaryota</taxon>
        <taxon>Viridiplantae</taxon>
        <taxon>Streptophyta</taxon>
        <taxon>Embryophyta</taxon>
        <taxon>Tracheophyta</taxon>
        <taxon>Spermatophyta</taxon>
        <taxon>Magnoliopsida</taxon>
        <taxon>Liliopsida</taxon>
        <taxon>Poales</taxon>
        <taxon>Poaceae</taxon>
        <taxon>BOP clade</taxon>
        <taxon>Oryzoideae</taxon>
        <taxon>Oryzeae</taxon>
        <taxon>Oryzinae</taxon>
        <taxon>Oryza</taxon>
        <taxon>Oryza meyeriana</taxon>
    </lineage>
</organism>
<evidence type="ECO:0000313" key="1">
    <source>
        <dbReference type="EMBL" id="KAF0927671.1"/>
    </source>
</evidence>
<name>A0A6G1ESR6_9ORYZ</name>
<proteinExistence type="predicted"/>
<dbReference type="EMBL" id="SPHZ02000003">
    <property type="protein sequence ID" value="KAF0927671.1"/>
    <property type="molecule type" value="Genomic_DNA"/>
</dbReference>
<keyword evidence="2" id="KW-1185">Reference proteome</keyword>
<dbReference type="Proteomes" id="UP000479710">
    <property type="component" value="Unassembled WGS sequence"/>
</dbReference>
<dbReference type="AlphaFoldDB" id="A0A6G1ESR6"/>